<keyword evidence="1" id="KW-0614">Plasmid</keyword>
<reference evidence="1" key="1">
    <citation type="journal article" date="2013" name="PLoS ONE">
        <title>Plasmids of Carotenoid-Producing Paracoccus spp. (Alphaproteobacteria) - Structure, Diversity and Evolution.</title>
        <authorList>
            <person name="Maj A."/>
            <person name="Dziewit L."/>
            <person name="Czarnecki J."/>
            <person name="Wlodarczyk M."/>
            <person name="Baj J."/>
            <person name="Skrzypczyk G."/>
            <person name="Giersz D."/>
            <person name="Bartosik D."/>
        </authorList>
    </citation>
    <scope>NUCLEOTIDE SEQUENCE</scope>
    <source>
        <strain evidence="1">LMG P-21903T</strain>
        <plasmid evidence="1">pHAE1</plasmid>
    </source>
</reference>
<organism evidence="1">
    <name type="scientific">Paracoccus haeundaensis</name>
    <dbReference type="NCBI Taxonomy" id="225362"/>
    <lineage>
        <taxon>Bacteria</taxon>
        <taxon>Pseudomonadati</taxon>
        <taxon>Pseudomonadota</taxon>
        <taxon>Alphaproteobacteria</taxon>
        <taxon>Rhodobacterales</taxon>
        <taxon>Paracoccaceae</taxon>
        <taxon>Paracoccus</taxon>
    </lineage>
</organism>
<accession>H9BRS8</accession>
<geneLocation type="plasmid" evidence="1">
    <name>pHAE1</name>
</geneLocation>
<dbReference type="AlphaFoldDB" id="H9BRS8"/>
<sequence length="87" mass="9746">MTKHRLNLVLPERSMDRLEDLKVRTDASSITEVVKSALMTYESLADHLAEGVVFSGHRPNGEVFAVEFMIDVEKKKPSLSVVEKAFA</sequence>
<protein>
    <recommendedName>
        <fullName evidence="2">CopG family transcriptional regulator</fullName>
    </recommendedName>
</protein>
<evidence type="ECO:0000313" key="1">
    <source>
        <dbReference type="EMBL" id="AFD62205.1"/>
    </source>
</evidence>
<proteinExistence type="predicted"/>
<name>H9BRS8_9RHOB</name>
<evidence type="ECO:0008006" key="2">
    <source>
        <dbReference type="Google" id="ProtNLM"/>
    </source>
</evidence>
<dbReference type="EMBL" id="JQ066767">
    <property type="protein sequence ID" value="AFD62205.1"/>
    <property type="molecule type" value="Genomic_DNA"/>
</dbReference>